<dbReference type="OrthoDB" id="8443386at2"/>
<evidence type="ECO:0000256" key="1">
    <source>
        <dbReference type="ARBA" id="ARBA00006987"/>
    </source>
</evidence>
<dbReference type="Gene3D" id="3.40.190.150">
    <property type="entry name" value="Bordetella uptake gene, domain 1"/>
    <property type="match status" value="1"/>
</dbReference>
<reference evidence="2 3" key="1">
    <citation type="submission" date="2018-06" db="EMBL/GenBank/DDBJ databases">
        <title>Genomic Encyclopedia of Archaeal and Bacterial Type Strains, Phase II (KMG-II): from individual species to whole genera.</title>
        <authorList>
            <person name="Goeker M."/>
        </authorList>
    </citation>
    <scope>NUCLEOTIDE SEQUENCE [LARGE SCALE GENOMIC DNA]</scope>
    <source>
        <strain evidence="2 3">DSM 24525</strain>
    </source>
</reference>
<dbReference type="Gene3D" id="3.40.190.10">
    <property type="entry name" value="Periplasmic binding protein-like II"/>
    <property type="match status" value="1"/>
</dbReference>
<dbReference type="InterPro" id="IPR042100">
    <property type="entry name" value="Bug_dom1"/>
</dbReference>
<dbReference type="SUPFAM" id="SSF53850">
    <property type="entry name" value="Periplasmic binding protein-like II"/>
    <property type="match status" value="1"/>
</dbReference>
<evidence type="ECO:0000313" key="3">
    <source>
        <dbReference type="Proteomes" id="UP000249688"/>
    </source>
</evidence>
<dbReference type="PANTHER" id="PTHR42928:SF5">
    <property type="entry name" value="BLR1237 PROTEIN"/>
    <property type="match status" value="1"/>
</dbReference>
<evidence type="ECO:0000313" key="2">
    <source>
        <dbReference type="EMBL" id="PZW48606.1"/>
    </source>
</evidence>
<dbReference type="PIRSF" id="PIRSF017082">
    <property type="entry name" value="YflP"/>
    <property type="match status" value="1"/>
</dbReference>
<dbReference type="PANTHER" id="PTHR42928">
    <property type="entry name" value="TRICARBOXYLATE-BINDING PROTEIN"/>
    <property type="match status" value="1"/>
</dbReference>
<keyword evidence="2" id="KW-0675">Receptor</keyword>
<dbReference type="AlphaFoldDB" id="A0A2W7IMR4"/>
<dbReference type="RefSeq" id="WP_158537091.1">
    <property type="nucleotide sequence ID" value="NZ_QKYU01000004.1"/>
</dbReference>
<dbReference type="CDD" id="cd07012">
    <property type="entry name" value="PBP2_Bug_TTT"/>
    <property type="match status" value="1"/>
</dbReference>
<name>A0A2W7IMR4_9PROT</name>
<protein>
    <submittedName>
        <fullName evidence="2">Tripartite-type tricarboxylate transporter receptor subunit TctC</fullName>
    </submittedName>
</protein>
<keyword evidence="3" id="KW-1185">Reference proteome</keyword>
<proteinExistence type="inferred from homology"/>
<sequence>MPIQDRPTNRAGRLRLLLSLLLAPVLLGTGLTRTASAAFPDRPIRLIVAYAAGGTGDLVGRMVAEALSAKLGVPVVVENQGGAGGAIAARAVSRAAPDGYTTLLAGNALFAILPHLTNVGYDPVKGFTPIANISESQRLLAVRSTLPVATLAELVEYGKRNPGKLNYGSSGIGSTLHVMTEMFRREAGFDAVHIPFRGSAPAVQAMLGGDVDFMIDTVVIQHVLQGRLRGLAAVGDRRLPQFPDIPTMAEQGYPGVRTSGWQALMGPPDMPAEIVNLLAGQVEAMLREPVVLERLSRVGVVPSFRTPAQLAEDLREDNRQFGAIIRNSGITAE</sequence>
<comment type="caution">
    <text evidence="2">The sequence shown here is derived from an EMBL/GenBank/DDBJ whole genome shotgun (WGS) entry which is preliminary data.</text>
</comment>
<comment type="similarity">
    <text evidence="1">Belongs to the UPF0065 (bug) family.</text>
</comment>
<accession>A0A2W7IMR4</accession>
<organism evidence="2 3">
    <name type="scientific">Humitalea rosea</name>
    <dbReference type="NCBI Taxonomy" id="990373"/>
    <lineage>
        <taxon>Bacteria</taxon>
        <taxon>Pseudomonadati</taxon>
        <taxon>Pseudomonadota</taxon>
        <taxon>Alphaproteobacteria</taxon>
        <taxon>Acetobacterales</taxon>
        <taxon>Roseomonadaceae</taxon>
        <taxon>Humitalea</taxon>
    </lineage>
</organism>
<gene>
    <name evidence="2" type="ORF">C8P66_10420</name>
</gene>
<dbReference type="EMBL" id="QKYU01000004">
    <property type="protein sequence ID" value="PZW48606.1"/>
    <property type="molecule type" value="Genomic_DNA"/>
</dbReference>
<dbReference type="InterPro" id="IPR005064">
    <property type="entry name" value="BUG"/>
</dbReference>
<dbReference type="Pfam" id="PF03401">
    <property type="entry name" value="TctC"/>
    <property type="match status" value="1"/>
</dbReference>
<dbReference type="Proteomes" id="UP000249688">
    <property type="component" value="Unassembled WGS sequence"/>
</dbReference>